<evidence type="ECO:0000313" key="2">
    <source>
        <dbReference type="EMBL" id="HEH35080.1"/>
    </source>
</evidence>
<dbReference type="InterPro" id="IPR039793">
    <property type="entry name" value="UROS/Hem4"/>
</dbReference>
<dbReference type="CDD" id="cd06578">
    <property type="entry name" value="HemD"/>
    <property type="match status" value="1"/>
</dbReference>
<dbReference type="PANTHER" id="PTHR40082">
    <property type="entry name" value="BLR5956 PROTEIN"/>
    <property type="match status" value="1"/>
</dbReference>
<proteinExistence type="predicted"/>
<reference evidence="2" key="1">
    <citation type="journal article" date="2020" name="mSystems">
        <title>Genome- and Community-Level Interaction Insights into Carbon Utilization and Element Cycling Functions of Hydrothermarchaeota in Hydrothermal Sediment.</title>
        <authorList>
            <person name="Zhou Z."/>
            <person name="Liu Y."/>
            <person name="Xu W."/>
            <person name="Pan J."/>
            <person name="Luo Z.H."/>
            <person name="Li M."/>
        </authorList>
    </citation>
    <scope>NUCLEOTIDE SEQUENCE [LARGE SCALE GENOMIC DNA]</scope>
    <source>
        <strain evidence="2">SpSt-26</strain>
    </source>
</reference>
<gene>
    <name evidence="2" type="ORF">ENP88_02770</name>
</gene>
<dbReference type="InterPro" id="IPR036108">
    <property type="entry name" value="4pyrrol_syn_uPrphyn_synt_sf"/>
</dbReference>
<evidence type="ECO:0000259" key="1">
    <source>
        <dbReference type="Pfam" id="PF02602"/>
    </source>
</evidence>
<dbReference type="PANTHER" id="PTHR40082:SF1">
    <property type="entry name" value="BLR5956 PROTEIN"/>
    <property type="match status" value="1"/>
</dbReference>
<organism evidence="2">
    <name type="scientific">Archaeoglobus fulgidus</name>
    <dbReference type="NCBI Taxonomy" id="2234"/>
    <lineage>
        <taxon>Archaea</taxon>
        <taxon>Methanobacteriati</taxon>
        <taxon>Methanobacteriota</taxon>
        <taxon>Archaeoglobi</taxon>
        <taxon>Archaeoglobales</taxon>
        <taxon>Archaeoglobaceae</taxon>
        <taxon>Archaeoglobus</taxon>
    </lineage>
</organism>
<feature type="domain" description="Tetrapyrrole biosynthesis uroporphyrinogen III synthase" evidence="1">
    <location>
        <begin position="14"/>
        <end position="220"/>
    </location>
</feature>
<protein>
    <submittedName>
        <fullName evidence="2">Uroporphyrinogen-III synthase</fullName>
    </submittedName>
</protein>
<dbReference type="Gene3D" id="3.40.50.10090">
    <property type="match status" value="3"/>
</dbReference>
<comment type="caution">
    <text evidence="2">The sequence shown here is derived from an EMBL/GenBank/DDBJ whole genome shotgun (WGS) entry which is preliminary data.</text>
</comment>
<dbReference type="GO" id="GO:0006780">
    <property type="term" value="P:uroporphyrinogen III biosynthetic process"/>
    <property type="evidence" value="ECO:0007669"/>
    <property type="project" value="InterPro"/>
</dbReference>
<name>A0A7J2THH7_ARCFL</name>
<dbReference type="SUPFAM" id="SSF69618">
    <property type="entry name" value="HemD-like"/>
    <property type="match status" value="1"/>
</dbReference>
<sequence length="233" mass="26375">MRVLILRPKELLDETLESFKKEGIEAYGCAFVKIEKKEFEVPDHDIAIVTSQNSARMIVERGIKLKKVIAIGKKTAEVLKNAGYDVLIPKRFDSESVVMEFADLMKGKKVVAIRSSKGSEELKKISSFADYSEIHAYEIVKLDGEEQRAEIEKVLSDFYDVIVFSSRSIAESFLEKCDERCIEKLKEKTIIAIGKPTAEFLREKGLEALVPEEFSFDGILRLIKSLRGADSRC</sequence>
<accession>A0A7J2THH7</accession>
<dbReference type="Pfam" id="PF02602">
    <property type="entry name" value="HEM4"/>
    <property type="match status" value="1"/>
</dbReference>
<dbReference type="GO" id="GO:0004852">
    <property type="term" value="F:uroporphyrinogen-III synthase activity"/>
    <property type="evidence" value="ECO:0007669"/>
    <property type="project" value="InterPro"/>
</dbReference>
<dbReference type="EMBL" id="DSLA01000043">
    <property type="protein sequence ID" value="HEH35080.1"/>
    <property type="molecule type" value="Genomic_DNA"/>
</dbReference>
<dbReference type="InterPro" id="IPR003754">
    <property type="entry name" value="4pyrrol_synth_uPrphyn_synth"/>
</dbReference>
<dbReference type="AlphaFoldDB" id="A0A7J2THH7"/>